<sequence length="189" mass="21491">MSEVRKIKAGKIVADIRARLTDFELMAKYDLSWKDLQDILRKLVQANAMRPAELEERSAYFDDPINRKLTRATYRAYLRTPIPIQDLDDIANQGFITDLSETGFRTMGIVVKEDDDMNFLVRAGEVSEVKNLQLRAICKWANKDNRNGVGAEAGFRITGASSNDISSVRRLMETLSLGDRNLMRTKSSR</sequence>
<proteinExistence type="predicted"/>
<reference evidence="1" key="1">
    <citation type="submission" date="2020-07" db="EMBL/GenBank/DDBJ databases">
        <title>Huge and variable diversity of episymbiotic CPR bacteria and DPANN archaea in groundwater ecosystems.</title>
        <authorList>
            <person name="He C.Y."/>
            <person name="Keren R."/>
            <person name="Whittaker M."/>
            <person name="Farag I.F."/>
            <person name="Doudna J."/>
            <person name="Cate J.H.D."/>
            <person name="Banfield J.F."/>
        </authorList>
    </citation>
    <scope>NUCLEOTIDE SEQUENCE</scope>
    <source>
        <strain evidence="1">NC_groundwater_1664_Pr3_B-0.1um_52_9</strain>
    </source>
</reference>
<gene>
    <name evidence="1" type="ORF">HY912_16545</name>
</gene>
<dbReference type="EMBL" id="JACRDE010000431">
    <property type="protein sequence ID" value="MBI5251099.1"/>
    <property type="molecule type" value="Genomic_DNA"/>
</dbReference>
<dbReference type="Proteomes" id="UP000807825">
    <property type="component" value="Unassembled WGS sequence"/>
</dbReference>
<evidence type="ECO:0008006" key="3">
    <source>
        <dbReference type="Google" id="ProtNLM"/>
    </source>
</evidence>
<protein>
    <recommendedName>
        <fullName evidence="3">PilZ domain-containing protein</fullName>
    </recommendedName>
</protein>
<evidence type="ECO:0000313" key="2">
    <source>
        <dbReference type="Proteomes" id="UP000807825"/>
    </source>
</evidence>
<dbReference type="AlphaFoldDB" id="A0A9D6Z4K7"/>
<organism evidence="1 2">
    <name type="scientific">Desulfomonile tiedjei</name>
    <dbReference type="NCBI Taxonomy" id="2358"/>
    <lineage>
        <taxon>Bacteria</taxon>
        <taxon>Pseudomonadati</taxon>
        <taxon>Thermodesulfobacteriota</taxon>
        <taxon>Desulfomonilia</taxon>
        <taxon>Desulfomonilales</taxon>
        <taxon>Desulfomonilaceae</taxon>
        <taxon>Desulfomonile</taxon>
    </lineage>
</organism>
<name>A0A9D6Z4K7_9BACT</name>
<comment type="caution">
    <text evidence="1">The sequence shown here is derived from an EMBL/GenBank/DDBJ whole genome shotgun (WGS) entry which is preliminary data.</text>
</comment>
<accession>A0A9D6Z4K7</accession>
<evidence type="ECO:0000313" key="1">
    <source>
        <dbReference type="EMBL" id="MBI5251099.1"/>
    </source>
</evidence>